<keyword evidence="2" id="KW-1185">Reference proteome</keyword>
<dbReference type="Proteomes" id="UP000214588">
    <property type="component" value="Unassembled WGS sequence"/>
</dbReference>
<comment type="caution">
    <text evidence="1">The sequence shown here is derived from an EMBL/GenBank/DDBJ whole genome shotgun (WGS) entry which is preliminary data.</text>
</comment>
<evidence type="ECO:0000313" key="1">
    <source>
        <dbReference type="EMBL" id="OWZ84385.1"/>
    </source>
</evidence>
<gene>
    <name evidence="1" type="ORF">CDO51_03740</name>
</gene>
<organism evidence="1 2">
    <name type="scientific">Natranaerobius trueperi</name>
    <dbReference type="NCBI Taxonomy" id="759412"/>
    <lineage>
        <taxon>Bacteria</taxon>
        <taxon>Bacillati</taxon>
        <taxon>Bacillota</taxon>
        <taxon>Clostridia</taxon>
        <taxon>Natranaerobiales</taxon>
        <taxon>Natranaerobiaceae</taxon>
        <taxon>Natranaerobius</taxon>
    </lineage>
</organism>
<reference evidence="1 2" key="1">
    <citation type="submission" date="2017-06" db="EMBL/GenBank/DDBJ databases">
        <title>Draft Genome Sequence of Natranaerobius trueperi halophilic, alkalithermophilic bacteria from soda lakes.</title>
        <authorList>
            <person name="Zhao B."/>
        </authorList>
    </citation>
    <scope>NUCLEOTIDE SEQUENCE [LARGE SCALE GENOMIC DNA]</scope>
    <source>
        <strain evidence="1 2">DSM 18760</strain>
    </source>
</reference>
<evidence type="ECO:0000313" key="2">
    <source>
        <dbReference type="Proteomes" id="UP000214588"/>
    </source>
</evidence>
<proteinExistence type="predicted"/>
<accession>A0A226BZL6</accession>
<dbReference type="RefSeq" id="WP_089022959.1">
    <property type="nucleotide sequence ID" value="NZ_NIQC01000005.1"/>
</dbReference>
<name>A0A226BZL6_9FIRM</name>
<dbReference type="OrthoDB" id="1937568at2"/>
<dbReference type="PROSITE" id="PS51257">
    <property type="entry name" value="PROKAR_LIPOPROTEIN"/>
    <property type="match status" value="1"/>
</dbReference>
<dbReference type="EMBL" id="NIQC01000005">
    <property type="protein sequence ID" value="OWZ84385.1"/>
    <property type="molecule type" value="Genomic_DNA"/>
</dbReference>
<sequence>MKKTFILGLIILILITAGCSNQELEENIKLLEVNVNIFPDEDLGIFEKNEEGEVLSSIIPLNLNYSFKIKNISDKAIAESSDEYISYKLVPNSKLKDIFVEDKFSEKFEDPIPDIASLEPGDIEEINVGIAIDQELDGQILEHQDPDDYGPYIEEEWLKEENLDQLKELAYNSELHLYENGTKIQEISLGDHKSSLEPDREKKLTKQQVVNAIEDRRLKLDEIDKYEIEDPVDEDLPISPEIYKVGGKEDYLFVYLFDSTAERKEYFPMAYKVLPHQIDDFDHLFEKGLKVGSAYNALILLSHDETEGFDVRGLTRKLRDAIFYEIHDLNELTFQGDGQYWEVEADLEYYDYKWEDASGKDNQEFYGYISIELKYKGEELEDVSELGFRYSISETEQRGSGTTSREKNKETVLDENGTYTYNRHLEEPFIRDYIEMFIEWPKNEKKLILLKQ</sequence>
<protein>
    <submittedName>
        <fullName evidence="1">Uncharacterized protein</fullName>
    </submittedName>
</protein>
<dbReference type="AlphaFoldDB" id="A0A226BZL6"/>